<sequence length="68" mass="7557">MSTAGGARWATVAQQRHVVLAWERSESWTYARSACGWLLTPSVYDRAPDARVCPVCSVLHPELTAARR</sequence>
<dbReference type="AlphaFoldDB" id="A0A1I1BQ05"/>
<evidence type="ECO:0000313" key="2">
    <source>
        <dbReference type="Proteomes" id="UP000243799"/>
    </source>
</evidence>
<proteinExistence type="predicted"/>
<evidence type="ECO:0000313" key="1">
    <source>
        <dbReference type="EMBL" id="SFB50413.1"/>
    </source>
</evidence>
<dbReference type="RefSeq" id="WP_091675301.1">
    <property type="nucleotide sequence ID" value="NZ_FOKG01000014.1"/>
</dbReference>
<reference evidence="2" key="1">
    <citation type="submission" date="2016-10" db="EMBL/GenBank/DDBJ databases">
        <authorList>
            <person name="Varghese N."/>
            <person name="Submissions S."/>
        </authorList>
    </citation>
    <scope>NUCLEOTIDE SEQUENCE [LARGE SCALE GENOMIC DNA]</scope>
    <source>
        <strain evidence="2">CGMCC 4.3568</strain>
    </source>
</reference>
<dbReference type="EMBL" id="FOKG01000014">
    <property type="protein sequence ID" value="SFB50413.1"/>
    <property type="molecule type" value="Genomic_DNA"/>
</dbReference>
<protein>
    <submittedName>
        <fullName evidence="1">Uncharacterized protein</fullName>
    </submittedName>
</protein>
<keyword evidence="2" id="KW-1185">Reference proteome</keyword>
<dbReference type="Proteomes" id="UP000243799">
    <property type="component" value="Unassembled WGS sequence"/>
</dbReference>
<name>A0A1I1BQ05_9PSEU</name>
<organism evidence="1 2">
    <name type="scientific">Amycolatopsis marina</name>
    <dbReference type="NCBI Taxonomy" id="490629"/>
    <lineage>
        <taxon>Bacteria</taxon>
        <taxon>Bacillati</taxon>
        <taxon>Actinomycetota</taxon>
        <taxon>Actinomycetes</taxon>
        <taxon>Pseudonocardiales</taxon>
        <taxon>Pseudonocardiaceae</taxon>
        <taxon>Amycolatopsis</taxon>
    </lineage>
</organism>
<dbReference type="STRING" id="490629.SAMN05216266_114184"/>
<gene>
    <name evidence="1" type="ORF">SAMN05216266_114184</name>
</gene>
<accession>A0A1I1BQ05</accession>